<evidence type="ECO:0000256" key="2">
    <source>
        <dbReference type="ARBA" id="ARBA00022801"/>
    </source>
</evidence>
<dbReference type="SUPFAM" id="SSF54637">
    <property type="entry name" value="Thioesterase/thiol ester dehydrase-isomerase"/>
    <property type="match status" value="1"/>
</dbReference>
<accession>A0AAJ0DS84</accession>
<dbReference type="EMBL" id="JAWDJX010000009">
    <property type="protein sequence ID" value="KAK3055296.1"/>
    <property type="molecule type" value="Genomic_DNA"/>
</dbReference>
<dbReference type="Pfam" id="PF03061">
    <property type="entry name" value="4HBT"/>
    <property type="match status" value="1"/>
</dbReference>
<dbReference type="CDD" id="cd03443">
    <property type="entry name" value="PaaI_thioesterase"/>
    <property type="match status" value="1"/>
</dbReference>
<sequence length="174" mass="19259">MANENAFRNMTATFEELPPEERIRTILKIGEPGRKRLTAMFIEEQCKLKSFEKLSDTTSKATYTFRVEHFYCNGSGNLQGGAQSMIFDICTSLTLQAVSTPGRFLNGGVSRVLTVNYLRPAPEGTELELETEVISAGKNLAMLRGVLRRASDGAAISTCEHNKVAVPTKPQWKL</sequence>
<dbReference type="PANTHER" id="PTHR21660">
    <property type="entry name" value="THIOESTERASE SUPERFAMILY MEMBER-RELATED"/>
    <property type="match status" value="1"/>
</dbReference>
<dbReference type="PANTHER" id="PTHR21660:SF1">
    <property type="entry name" value="ACYL-COENZYME A THIOESTERASE 13"/>
    <property type="match status" value="1"/>
</dbReference>
<keyword evidence="5" id="KW-1185">Reference proteome</keyword>
<reference evidence="4" key="1">
    <citation type="submission" date="2023-04" db="EMBL/GenBank/DDBJ databases">
        <title>Black Yeasts Isolated from many extreme environments.</title>
        <authorList>
            <person name="Coleine C."/>
            <person name="Stajich J.E."/>
            <person name="Selbmann L."/>
        </authorList>
    </citation>
    <scope>NUCLEOTIDE SEQUENCE</scope>
    <source>
        <strain evidence="4">CCFEE 5312</strain>
    </source>
</reference>
<dbReference type="GO" id="GO:0047617">
    <property type="term" value="F:fatty acyl-CoA hydrolase activity"/>
    <property type="evidence" value="ECO:0007669"/>
    <property type="project" value="InterPro"/>
</dbReference>
<evidence type="ECO:0000259" key="3">
    <source>
        <dbReference type="Pfam" id="PF03061"/>
    </source>
</evidence>
<organism evidence="4 5">
    <name type="scientific">Extremus antarcticus</name>
    <dbReference type="NCBI Taxonomy" id="702011"/>
    <lineage>
        <taxon>Eukaryota</taxon>
        <taxon>Fungi</taxon>
        <taxon>Dikarya</taxon>
        <taxon>Ascomycota</taxon>
        <taxon>Pezizomycotina</taxon>
        <taxon>Dothideomycetes</taxon>
        <taxon>Dothideomycetidae</taxon>
        <taxon>Mycosphaerellales</taxon>
        <taxon>Extremaceae</taxon>
        <taxon>Extremus</taxon>
    </lineage>
</organism>
<protein>
    <recommendedName>
        <fullName evidence="3">Thioesterase domain-containing protein</fullName>
    </recommendedName>
</protein>
<dbReference type="InterPro" id="IPR006683">
    <property type="entry name" value="Thioestr_dom"/>
</dbReference>
<feature type="domain" description="Thioesterase" evidence="3">
    <location>
        <begin position="76"/>
        <end position="153"/>
    </location>
</feature>
<name>A0AAJ0DS84_9PEZI</name>
<dbReference type="InterPro" id="IPR029069">
    <property type="entry name" value="HotDog_dom_sf"/>
</dbReference>
<comment type="similarity">
    <text evidence="1">Belongs to the thioesterase PaaI family.</text>
</comment>
<dbReference type="Proteomes" id="UP001271007">
    <property type="component" value="Unassembled WGS sequence"/>
</dbReference>
<evidence type="ECO:0000256" key="1">
    <source>
        <dbReference type="ARBA" id="ARBA00008324"/>
    </source>
</evidence>
<dbReference type="AlphaFoldDB" id="A0AAJ0DS84"/>
<keyword evidence="2" id="KW-0378">Hydrolase</keyword>
<comment type="caution">
    <text evidence="4">The sequence shown here is derived from an EMBL/GenBank/DDBJ whole genome shotgun (WGS) entry which is preliminary data.</text>
</comment>
<evidence type="ECO:0000313" key="5">
    <source>
        <dbReference type="Proteomes" id="UP001271007"/>
    </source>
</evidence>
<evidence type="ECO:0000313" key="4">
    <source>
        <dbReference type="EMBL" id="KAK3055296.1"/>
    </source>
</evidence>
<dbReference type="Gene3D" id="3.10.129.10">
    <property type="entry name" value="Hotdog Thioesterase"/>
    <property type="match status" value="1"/>
</dbReference>
<gene>
    <name evidence="4" type="ORF">LTR09_003849</name>
</gene>
<proteinExistence type="inferred from homology"/>
<dbReference type="InterPro" id="IPR039298">
    <property type="entry name" value="ACOT13"/>
</dbReference>